<organism evidence="9 10">
    <name type="scientific">Carpinus fangiana</name>
    <dbReference type="NCBI Taxonomy" id="176857"/>
    <lineage>
        <taxon>Eukaryota</taxon>
        <taxon>Viridiplantae</taxon>
        <taxon>Streptophyta</taxon>
        <taxon>Embryophyta</taxon>
        <taxon>Tracheophyta</taxon>
        <taxon>Spermatophyta</taxon>
        <taxon>Magnoliopsida</taxon>
        <taxon>eudicotyledons</taxon>
        <taxon>Gunneridae</taxon>
        <taxon>Pentapetalae</taxon>
        <taxon>rosids</taxon>
        <taxon>fabids</taxon>
        <taxon>Fagales</taxon>
        <taxon>Betulaceae</taxon>
        <taxon>Carpinus</taxon>
    </lineage>
</organism>
<dbReference type="AlphaFoldDB" id="A0A5N6R5E8"/>
<dbReference type="GO" id="GO:0006298">
    <property type="term" value="P:mismatch repair"/>
    <property type="evidence" value="ECO:0007669"/>
    <property type="project" value="InterPro"/>
</dbReference>
<feature type="compositionally biased region" description="Polar residues" evidence="6">
    <location>
        <begin position="387"/>
        <end position="398"/>
    </location>
</feature>
<dbReference type="InterPro" id="IPR002099">
    <property type="entry name" value="MutL/Mlh/PMS"/>
</dbReference>
<dbReference type="NCBIfam" id="TIGR00585">
    <property type="entry name" value="mutl"/>
    <property type="match status" value="1"/>
</dbReference>
<dbReference type="CDD" id="cd03483">
    <property type="entry name" value="MutL_Trans_MLH1"/>
    <property type="match status" value="1"/>
</dbReference>
<dbReference type="InterPro" id="IPR014721">
    <property type="entry name" value="Ribsml_uS5_D2-typ_fold_subgr"/>
</dbReference>
<dbReference type="InterPro" id="IPR038973">
    <property type="entry name" value="MutL/Mlh/Pms-like"/>
</dbReference>
<dbReference type="Pfam" id="PF13589">
    <property type="entry name" value="HATPase_c_3"/>
    <property type="match status" value="1"/>
</dbReference>
<keyword evidence="7" id="KW-0812">Transmembrane</keyword>
<dbReference type="GO" id="GO:0016887">
    <property type="term" value="F:ATP hydrolysis activity"/>
    <property type="evidence" value="ECO:0007669"/>
    <property type="project" value="InterPro"/>
</dbReference>
<feature type="region of interest" description="Disordered" evidence="6">
    <location>
        <begin position="384"/>
        <end position="403"/>
    </location>
</feature>
<comment type="subcellular location">
    <subcellularLocation>
        <location evidence="1">Nucleus</location>
    </subcellularLocation>
</comment>
<dbReference type="InterPro" id="IPR032189">
    <property type="entry name" value="Mlh1_C"/>
</dbReference>
<dbReference type="InterPro" id="IPR020568">
    <property type="entry name" value="Ribosomal_Su5_D2-typ_SF"/>
</dbReference>
<dbReference type="Pfam" id="PF01119">
    <property type="entry name" value="DNA_mis_repair"/>
    <property type="match status" value="1"/>
</dbReference>
<dbReference type="Proteomes" id="UP000327013">
    <property type="component" value="Chromosome 5"/>
</dbReference>
<evidence type="ECO:0000256" key="2">
    <source>
        <dbReference type="ARBA" id="ARBA00006082"/>
    </source>
</evidence>
<evidence type="ECO:0000256" key="5">
    <source>
        <dbReference type="ARBA" id="ARBA00023242"/>
    </source>
</evidence>
<dbReference type="Gene3D" id="3.30.565.10">
    <property type="entry name" value="Histidine kinase-like ATPase, C-terminal domain"/>
    <property type="match status" value="1"/>
</dbReference>
<dbReference type="FunFam" id="3.30.565.10:FF:000043">
    <property type="entry name" value="DNA mismatch repair protein MLH1"/>
    <property type="match status" value="1"/>
</dbReference>
<feature type="region of interest" description="Disordered" evidence="6">
    <location>
        <begin position="422"/>
        <end position="450"/>
    </location>
</feature>
<dbReference type="SUPFAM" id="SSF55874">
    <property type="entry name" value="ATPase domain of HSP90 chaperone/DNA topoisomerase II/histidine kinase"/>
    <property type="match status" value="1"/>
</dbReference>
<evidence type="ECO:0000256" key="4">
    <source>
        <dbReference type="ARBA" id="ARBA00023204"/>
    </source>
</evidence>
<dbReference type="Gene3D" id="3.30.230.10">
    <property type="match status" value="1"/>
</dbReference>
<dbReference type="Pfam" id="PF16413">
    <property type="entry name" value="Mlh1_C"/>
    <property type="match status" value="1"/>
</dbReference>
<feature type="compositionally biased region" description="Acidic residues" evidence="6">
    <location>
        <begin position="8"/>
        <end position="19"/>
    </location>
</feature>
<dbReference type="GO" id="GO:0030983">
    <property type="term" value="F:mismatched DNA binding"/>
    <property type="evidence" value="ECO:0007669"/>
    <property type="project" value="InterPro"/>
</dbReference>
<dbReference type="GO" id="GO:0005524">
    <property type="term" value="F:ATP binding"/>
    <property type="evidence" value="ECO:0007669"/>
    <property type="project" value="InterPro"/>
</dbReference>
<dbReference type="InterPro" id="IPR014762">
    <property type="entry name" value="DNA_mismatch_repair_CS"/>
</dbReference>
<dbReference type="GO" id="GO:0140664">
    <property type="term" value="F:ATP-dependent DNA damage sensor activity"/>
    <property type="evidence" value="ECO:0007669"/>
    <property type="project" value="InterPro"/>
</dbReference>
<keyword evidence="10" id="KW-1185">Reference proteome</keyword>
<dbReference type="CDD" id="cd16926">
    <property type="entry name" value="HATPase_MutL-MLH-PMS-like"/>
    <property type="match status" value="1"/>
</dbReference>
<evidence type="ECO:0000313" key="9">
    <source>
        <dbReference type="EMBL" id="KAE8056182.1"/>
    </source>
</evidence>
<comment type="similarity">
    <text evidence="2">Belongs to the DNA mismatch repair MutL/HexB family.</text>
</comment>
<name>A0A5N6R5E8_9ROSI</name>
<keyword evidence="3" id="KW-0227">DNA damage</keyword>
<evidence type="ECO:0000313" key="10">
    <source>
        <dbReference type="Proteomes" id="UP000327013"/>
    </source>
</evidence>
<dbReference type="FunFam" id="3.30.230.10:FF:000014">
    <property type="entry name" value="DNA mismatch repair protein Mlh1"/>
    <property type="match status" value="1"/>
</dbReference>
<dbReference type="InterPro" id="IPR036890">
    <property type="entry name" value="HATPase_C_sf"/>
</dbReference>
<dbReference type="InterPro" id="IPR013507">
    <property type="entry name" value="DNA_mismatch_S5_2-like"/>
</dbReference>
<dbReference type="PROSITE" id="PS00058">
    <property type="entry name" value="DNA_MISMATCH_REPAIR_1"/>
    <property type="match status" value="1"/>
</dbReference>
<evidence type="ECO:0000259" key="8">
    <source>
        <dbReference type="SMART" id="SM01340"/>
    </source>
</evidence>
<evidence type="ECO:0000256" key="7">
    <source>
        <dbReference type="SAM" id="Phobius"/>
    </source>
</evidence>
<accession>A0A5N6R5E8</accession>
<keyword evidence="7" id="KW-0472">Membrane</keyword>
<reference evidence="9 10" key="1">
    <citation type="submission" date="2019-06" db="EMBL/GenBank/DDBJ databases">
        <title>A chromosomal-level reference genome of Carpinus fangiana (Coryloideae, Betulaceae).</title>
        <authorList>
            <person name="Yang X."/>
            <person name="Wang Z."/>
            <person name="Zhang L."/>
            <person name="Hao G."/>
            <person name="Liu J."/>
            <person name="Yang Y."/>
        </authorList>
    </citation>
    <scope>NUCLEOTIDE SEQUENCE [LARGE SCALE GENOMIC DNA]</scope>
    <source>
        <strain evidence="9">Cfa_2016G</strain>
        <tissue evidence="9">Leaf</tissue>
    </source>
</reference>
<dbReference type="SMART" id="SM01340">
    <property type="entry name" value="DNA_mis_repair"/>
    <property type="match status" value="1"/>
</dbReference>
<gene>
    <name evidence="9" type="ORF">FH972_012974</name>
</gene>
<dbReference type="PANTHER" id="PTHR10073:SF12">
    <property type="entry name" value="DNA MISMATCH REPAIR PROTEIN MLH1"/>
    <property type="match status" value="1"/>
</dbReference>
<proteinExistence type="inferred from homology"/>
<feature type="transmembrane region" description="Helical" evidence="7">
    <location>
        <begin position="625"/>
        <end position="645"/>
    </location>
</feature>
<sequence>METHCGDCEAEPLEMENEEETRPKEPPRIHRLDESVVNRIAAGEVIQRPVSAVKELVENSIDAHSTSISVVVKDGGLKLIQVSDDGHGIRYEDLPILCERHTTSKLSTFEDLQSIKSMGFRGEALASMTYVGHVTVTTITKGQLHGYRVTYRDGVMEHEPKACAAVKGTQIMVENLFYNMIARRKTLQNSADDYSKIVDLLSRFAVHHIHVGFSCRKHGASRADVHTVATSSRLDAIRSVYGVSVARSLIKIENSDNNPSSSVFKMDGFISDSNYVAKKITMVLFINDRLVECTALKRAIEIVYAATLPKASKPFVYISVVLPPEHVDVNVHPTKREVSLLNQEVIIEKIQSVVESKLRNSNEARTFQEQKVEPSPYDKMALDKDSTFSPSQSGSKSQKVPVHKMVRTDSSDPAGRLHAYLQAKPRGPLEKNPSLDAVRSSVRQRRNPKETADITSIQELIEEIDCNCHSGLLDVVRHCTYIGMADDVFALLQHDTHLYLANVVNLSKELMYQQVLRRFSHFNAIQLSEPAPLSELLMLALKEENLDPEGHENNDLIEKIAEMNTELLKQKMEMLEEYFCIHIDKHGNLSRLPVVLDQYTPDIDRLPEFVLCLGNDVGSKVCNNLFFYAYFFPFCTILIFWMMIIDLKGIFCFCSEKNVPSVPTYLESCINTHVHSYRCIQLHLCYFYA</sequence>
<feature type="region of interest" description="Disordered" evidence="6">
    <location>
        <begin position="1"/>
        <end position="28"/>
    </location>
</feature>
<dbReference type="SUPFAM" id="SSF54211">
    <property type="entry name" value="Ribosomal protein S5 domain 2-like"/>
    <property type="match status" value="1"/>
</dbReference>
<dbReference type="OrthoDB" id="10254304at2759"/>
<feature type="domain" description="DNA mismatch repair protein S5" evidence="8">
    <location>
        <begin position="237"/>
        <end position="359"/>
    </location>
</feature>
<keyword evidence="4" id="KW-0234">DNA repair</keyword>
<evidence type="ECO:0000256" key="1">
    <source>
        <dbReference type="ARBA" id="ARBA00004123"/>
    </source>
</evidence>
<evidence type="ECO:0000256" key="3">
    <source>
        <dbReference type="ARBA" id="ARBA00022763"/>
    </source>
</evidence>
<dbReference type="PANTHER" id="PTHR10073">
    <property type="entry name" value="DNA MISMATCH REPAIR PROTEIN MLH, PMS, MUTL"/>
    <property type="match status" value="1"/>
</dbReference>
<protein>
    <recommendedName>
        <fullName evidence="8">DNA mismatch repair protein S5 domain-containing protein</fullName>
    </recommendedName>
</protein>
<keyword evidence="5" id="KW-0539">Nucleus</keyword>
<evidence type="ECO:0000256" key="6">
    <source>
        <dbReference type="SAM" id="MobiDB-lite"/>
    </source>
</evidence>
<keyword evidence="7" id="KW-1133">Transmembrane helix</keyword>
<dbReference type="GO" id="GO:0032389">
    <property type="term" value="C:MutLalpha complex"/>
    <property type="evidence" value="ECO:0007669"/>
    <property type="project" value="TreeGrafter"/>
</dbReference>
<dbReference type="EMBL" id="CM017325">
    <property type="protein sequence ID" value="KAE8056182.1"/>
    <property type="molecule type" value="Genomic_DNA"/>
</dbReference>